<evidence type="ECO:0008006" key="3">
    <source>
        <dbReference type="Google" id="ProtNLM"/>
    </source>
</evidence>
<evidence type="ECO:0000313" key="2">
    <source>
        <dbReference type="Proteomes" id="UP001501469"/>
    </source>
</evidence>
<dbReference type="EMBL" id="BAABDK010000035">
    <property type="protein sequence ID" value="GAA4054154.1"/>
    <property type="molecule type" value="Genomic_DNA"/>
</dbReference>
<organism evidence="1 2">
    <name type="scientific">Hymenobacter glaciei</name>
    <dbReference type="NCBI Taxonomy" id="877209"/>
    <lineage>
        <taxon>Bacteria</taxon>
        <taxon>Pseudomonadati</taxon>
        <taxon>Bacteroidota</taxon>
        <taxon>Cytophagia</taxon>
        <taxon>Cytophagales</taxon>
        <taxon>Hymenobacteraceae</taxon>
        <taxon>Hymenobacter</taxon>
    </lineage>
</organism>
<dbReference type="RefSeq" id="WP_035565303.1">
    <property type="nucleotide sequence ID" value="NZ_BAABDK010000035.1"/>
</dbReference>
<dbReference type="Proteomes" id="UP001501469">
    <property type="component" value="Unassembled WGS sequence"/>
</dbReference>
<name>A0ABP7UVS7_9BACT</name>
<sequence>MAYDARFGPTAQTPAQRARVLEQLQAALPYLKTKATPSARQLYARYVAGELTWVDVHQALNAA</sequence>
<evidence type="ECO:0000313" key="1">
    <source>
        <dbReference type="EMBL" id="GAA4054154.1"/>
    </source>
</evidence>
<proteinExistence type="predicted"/>
<reference evidence="2" key="1">
    <citation type="journal article" date="2019" name="Int. J. Syst. Evol. Microbiol.">
        <title>The Global Catalogue of Microorganisms (GCM) 10K type strain sequencing project: providing services to taxonomists for standard genome sequencing and annotation.</title>
        <authorList>
            <consortium name="The Broad Institute Genomics Platform"/>
            <consortium name="The Broad Institute Genome Sequencing Center for Infectious Disease"/>
            <person name="Wu L."/>
            <person name="Ma J."/>
        </authorList>
    </citation>
    <scope>NUCLEOTIDE SEQUENCE [LARGE SCALE GENOMIC DNA]</scope>
    <source>
        <strain evidence="2">JCM 17225</strain>
    </source>
</reference>
<keyword evidence="2" id="KW-1185">Reference proteome</keyword>
<comment type="caution">
    <text evidence="1">The sequence shown here is derived from an EMBL/GenBank/DDBJ whole genome shotgun (WGS) entry which is preliminary data.</text>
</comment>
<gene>
    <name evidence="1" type="ORF">GCM10022409_46500</name>
</gene>
<accession>A0ABP7UVS7</accession>
<protein>
    <recommendedName>
        <fullName evidence="3">Antitoxin VbhA domain-containing protein</fullName>
    </recommendedName>
</protein>